<sequence>MTSRPDEPDDDTALDAAATLALIHAQQEHVRDRGEPDARLLFAMWGLAWLGGYLALYLTARTSPTLEPAPLAFAVFGVALVAAAIATVVHVLRRSSGIRGPSATSGAMFGWSWFLGFVAVYLVNTGIVNAGASPEVIAIAWNSTSCLLVGVLYMAGGALWQEKPMFALGVWIVVVTGAAAVAGMPWTYLVMAVAGGGGMLALALADHLRRVRRARR</sequence>
<reference evidence="3" key="1">
    <citation type="submission" date="2016-10" db="EMBL/GenBank/DDBJ databases">
        <authorList>
            <person name="Varghese N."/>
            <person name="Submissions S."/>
        </authorList>
    </citation>
    <scope>NUCLEOTIDE SEQUENCE [LARGE SCALE GENOMIC DNA]</scope>
    <source>
        <strain evidence="3">DSM 19083</strain>
    </source>
</reference>
<dbReference type="RefSeq" id="WP_093379521.1">
    <property type="nucleotide sequence ID" value="NZ_BNAN01000001.1"/>
</dbReference>
<feature type="transmembrane region" description="Helical" evidence="1">
    <location>
        <begin position="165"/>
        <end position="182"/>
    </location>
</feature>
<dbReference type="AlphaFoldDB" id="A0A1I2HZ45"/>
<keyword evidence="1" id="KW-0472">Membrane</keyword>
<name>A0A1I2HZ45_9MICO</name>
<keyword evidence="1" id="KW-0812">Transmembrane</keyword>
<organism evidence="2 3">
    <name type="scientific">Flavimobilis marinus</name>
    <dbReference type="NCBI Taxonomy" id="285351"/>
    <lineage>
        <taxon>Bacteria</taxon>
        <taxon>Bacillati</taxon>
        <taxon>Actinomycetota</taxon>
        <taxon>Actinomycetes</taxon>
        <taxon>Micrococcales</taxon>
        <taxon>Jonesiaceae</taxon>
        <taxon>Flavimobilis</taxon>
    </lineage>
</organism>
<feature type="transmembrane region" description="Helical" evidence="1">
    <location>
        <begin position="104"/>
        <end position="124"/>
    </location>
</feature>
<evidence type="ECO:0000313" key="3">
    <source>
        <dbReference type="Proteomes" id="UP000198520"/>
    </source>
</evidence>
<evidence type="ECO:0000256" key="1">
    <source>
        <dbReference type="SAM" id="Phobius"/>
    </source>
</evidence>
<proteinExistence type="predicted"/>
<feature type="transmembrane region" description="Helical" evidence="1">
    <location>
        <begin position="136"/>
        <end position="153"/>
    </location>
</feature>
<feature type="transmembrane region" description="Helical" evidence="1">
    <location>
        <begin position="188"/>
        <end position="208"/>
    </location>
</feature>
<evidence type="ECO:0000313" key="2">
    <source>
        <dbReference type="EMBL" id="SFF34047.1"/>
    </source>
</evidence>
<keyword evidence="3" id="KW-1185">Reference proteome</keyword>
<dbReference type="Proteomes" id="UP000198520">
    <property type="component" value="Unassembled WGS sequence"/>
</dbReference>
<gene>
    <name evidence="2" type="ORF">SAMN04488035_2579</name>
</gene>
<feature type="transmembrane region" description="Helical" evidence="1">
    <location>
        <begin position="40"/>
        <end position="59"/>
    </location>
</feature>
<dbReference type="STRING" id="285351.SAMN04488035_2579"/>
<keyword evidence="1" id="KW-1133">Transmembrane helix</keyword>
<feature type="transmembrane region" description="Helical" evidence="1">
    <location>
        <begin position="71"/>
        <end position="92"/>
    </location>
</feature>
<dbReference type="OrthoDB" id="3240366at2"/>
<dbReference type="EMBL" id="FONZ01000005">
    <property type="protein sequence ID" value="SFF34047.1"/>
    <property type="molecule type" value="Genomic_DNA"/>
</dbReference>
<accession>A0A1I2HZ45</accession>
<protein>
    <submittedName>
        <fullName evidence="2">Uncharacterized protein</fullName>
    </submittedName>
</protein>